<organism evidence="5 6">
    <name type="scientific">Sphingomonas ginkgonis</name>
    <dbReference type="NCBI Taxonomy" id="2315330"/>
    <lineage>
        <taxon>Bacteria</taxon>
        <taxon>Pseudomonadati</taxon>
        <taxon>Pseudomonadota</taxon>
        <taxon>Alphaproteobacteria</taxon>
        <taxon>Sphingomonadales</taxon>
        <taxon>Sphingomonadaceae</taxon>
        <taxon>Sphingomonas</taxon>
    </lineage>
</organism>
<dbReference type="AlphaFoldDB" id="A0A3R9WUC7"/>
<keyword evidence="5" id="KW-0378">Hydrolase</keyword>
<reference evidence="5 6" key="1">
    <citation type="submission" date="2018-12" db="EMBL/GenBank/DDBJ databases">
        <title>Sphingomonas sp. HMF7854 Genome sequencing and assembly.</title>
        <authorList>
            <person name="Cha I."/>
            <person name="Kang H."/>
            <person name="Kim H."/>
            <person name="Kang J."/>
            <person name="Joh K."/>
        </authorList>
    </citation>
    <scope>NUCLEOTIDE SEQUENCE [LARGE SCALE GENOMIC DNA]</scope>
    <source>
        <strain evidence="5 6">HMF7854</strain>
    </source>
</reference>
<accession>A0A3R9WUC7</accession>
<comment type="similarity">
    <text evidence="1">Belongs to the AB hydrolase superfamily. FUS2 hydrolase family.</text>
</comment>
<dbReference type="SUPFAM" id="SSF53474">
    <property type="entry name" value="alpha/beta-Hydrolases"/>
    <property type="match status" value="2"/>
</dbReference>
<dbReference type="Proteomes" id="UP000274661">
    <property type="component" value="Unassembled WGS sequence"/>
</dbReference>
<name>A0A3R9WUC7_9SPHN</name>
<dbReference type="OrthoDB" id="249225at2"/>
<dbReference type="PANTHER" id="PTHR22946:SF0">
    <property type="entry name" value="DIENELACTONE HYDROLASE DOMAIN-CONTAINING PROTEIN"/>
    <property type="match status" value="1"/>
</dbReference>
<evidence type="ECO:0000259" key="4">
    <source>
        <dbReference type="Pfam" id="PF12146"/>
    </source>
</evidence>
<dbReference type="GO" id="GO:0016787">
    <property type="term" value="F:hydrolase activity"/>
    <property type="evidence" value="ECO:0007669"/>
    <property type="project" value="UniProtKB-KW"/>
</dbReference>
<evidence type="ECO:0000256" key="1">
    <source>
        <dbReference type="ARBA" id="ARBA00038115"/>
    </source>
</evidence>
<feature type="region of interest" description="Disordered" evidence="2">
    <location>
        <begin position="551"/>
        <end position="588"/>
    </location>
</feature>
<sequence>MHDHGAQQRELQPVAFDGLAGMLHVPTGGSPDVTVVICPPVGRDFIWTYRAMFEWADALARAGYRVLRFDHRGHGDSLDVHPGEDQWQHWLDGVAAAGRFARRSFGASKLVLAGLRIGATLAAEAATTLDPDGLILLDPIATGAGWLRELERALAMSDQSNDVAGTLEVNGVWLSAAAIASVRMVDLGKRAGPWPPTLVVSPSIPKPLRDSLGEKAEIIPFAGYNQLFKDSHLSAPPLETFEATRGWLKRQFPVTATVAAGQRLPSSLAGDGWMEERIDVGGGLRGVLTQPPGKDRARQAVIIVNTSANPRTGDGNFPVKAARALARRGVATLRVDFLGVGESDAHGEGTVHVYNTVRTAEVNQAASALAKLGFGDISAVGVCTGGYHAIQAACEGDGAIKRVLAFNSWITWKPGTPLDRSAHAESMRSIYLRTPVKIRRALTIRHRLISEAKVAFARMRAQFWPEPEVRGVLRQLQRAAGQGTDFRLVAGEGDRSWQSLSKFGPGGRRVRNISGVIVRPVHGLDHPVVSLTSQRIALREIGAFLGLPDSDSLELDPPARPATGKQALPGLEPGWQRKRSAQRKVAGS</sequence>
<evidence type="ECO:0000313" key="6">
    <source>
        <dbReference type="Proteomes" id="UP000274661"/>
    </source>
</evidence>
<dbReference type="InterPro" id="IPR050261">
    <property type="entry name" value="FrsA_esterase"/>
</dbReference>
<gene>
    <name evidence="5" type="ORF">HMF7854_14945</name>
</gene>
<evidence type="ECO:0000313" key="5">
    <source>
        <dbReference type="EMBL" id="RST31992.1"/>
    </source>
</evidence>
<dbReference type="InterPro" id="IPR022742">
    <property type="entry name" value="Hydrolase_4"/>
</dbReference>
<feature type="domain" description="Serine aminopeptidase S33" evidence="4">
    <location>
        <begin position="46"/>
        <end position="142"/>
    </location>
</feature>
<proteinExistence type="inferred from homology"/>
<dbReference type="InterPro" id="IPR000073">
    <property type="entry name" value="AB_hydrolase_1"/>
</dbReference>
<protein>
    <submittedName>
        <fullName evidence="5">Alpha/beta fold hydrolase</fullName>
    </submittedName>
</protein>
<evidence type="ECO:0000256" key="2">
    <source>
        <dbReference type="SAM" id="MobiDB-lite"/>
    </source>
</evidence>
<evidence type="ECO:0000259" key="3">
    <source>
        <dbReference type="Pfam" id="PF00561"/>
    </source>
</evidence>
<feature type="domain" description="AB hydrolase-1" evidence="3">
    <location>
        <begin position="313"/>
        <end position="416"/>
    </location>
</feature>
<keyword evidence="6" id="KW-1185">Reference proteome</keyword>
<dbReference type="Pfam" id="PF12146">
    <property type="entry name" value="Hydrolase_4"/>
    <property type="match status" value="1"/>
</dbReference>
<dbReference type="Pfam" id="PF00561">
    <property type="entry name" value="Abhydrolase_1"/>
    <property type="match status" value="1"/>
</dbReference>
<dbReference type="InterPro" id="IPR029058">
    <property type="entry name" value="AB_hydrolase_fold"/>
</dbReference>
<dbReference type="Gene3D" id="3.40.50.1820">
    <property type="entry name" value="alpha/beta hydrolase"/>
    <property type="match status" value="2"/>
</dbReference>
<dbReference type="PANTHER" id="PTHR22946">
    <property type="entry name" value="DIENELACTONE HYDROLASE DOMAIN-CONTAINING PROTEIN-RELATED"/>
    <property type="match status" value="1"/>
</dbReference>
<comment type="caution">
    <text evidence="5">The sequence shown here is derived from an EMBL/GenBank/DDBJ whole genome shotgun (WGS) entry which is preliminary data.</text>
</comment>
<dbReference type="EMBL" id="RWJF01000001">
    <property type="protein sequence ID" value="RST31992.1"/>
    <property type="molecule type" value="Genomic_DNA"/>
</dbReference>